<protein>
    <submittedName>
        <fullName evidence="2">Uncharacterized protein</fullName>
    </submittedName>
</protein>
<feature type="compositionally biased region" description="Basic residues" evidence="1">
    <location>
        <begin position="15"/>
        <end position="35"/>
    </location>
</feature>
<name>A0A0L0NSF4_CANAR</name>
<dbReference type="EMBL" id="LGST01000047">
    <property type="protein sequence ID" value="KND96978.1"/>
    <property type="molecule type" value="Genomic_DNA"/>
</dbReference>
<organism evidence="2 3">
    <name type="scientific">Candidozyma auris</name>
    <name type="common">Yeast</name>
    <name type="synonym">Candida auris</name>
    <dbReference type="NCBI Taxonomy" id="498019"/>
    <lineage>
        <taxon>Eukaryota</taxon>
        <taxon>Fungi</taxon>
        <taxon>Dikarya</taxon>
        <taxon>Ascomycota</taxon>
        <taxon>Saccharomycotina</taxon>
        <taxon>Pichiomycetes</taxon>
        <taxon>Metschnikowiaceae</taxon>
        <taxon>Candidozyma</taxon>
    </lineage>
</organism>
<sequence length="70" mass="7927">MGRLGADAVQVNHRAEKKKKKKKKKSVAHLRARKRREAEGTRDEFSEVGDGCQQKNFDRSSSDEEIGLSI</sequence>
<evidence type="ECO:0000313" key="3">
    <source>
        <dbReference type="Proteomes" id="UP000037122"/>
    </source>
</evidence>
<feature type="region of interest" description="Disordered" evidence="1">
    <location>
        <begin position="1"/>
        <end position="70"/>
    </location>
</feature>
<dbReference type="Proteomes" id="UP000037122">
    <property type="component" value="Unassembled WGS sequence"/>
</dbReference>
<accession>A0A0L0NSF4</accession>
<evidence type="ECO:0000256" key="1">
    <source>
        <dbReference type="SAM" id="MobiDB-lite"/>
    </source>
</evidence>
<dbReference type="AlphaFoldDB" id="A0A0L0NSF4"/>
<gene>
    <name evidence="2" type="ORF">QG37_06673</name>
</gene>
<proteinExistence type="predicted"/>
<feature type="compositionally biased region" description="Basic and acidic residues" evidence="1">
    <location>
        <begin position="36"/>
        <end position="45"/>
    </location>
</feature>
<dbReference type="VEuPathDB" id="FungiDB:QG37_06673"/>
<comment type="caution">
    <text evidence="2">The sequence shown here is derived from an EMBL/GenBank/DDBJ whole genome shotgun (WGS) entry which is preliminary data.</text>
</comment>
<reference evidence="3" key="1">
    <citation type="journal article" date="2015" name="BMC Genomics">
        <title>Draft genome of a commonly misdiagnosed multidrug resistant pathogen Candida auris.</title>
        <authorList>
            <person name="Chatterjee S."/>
            <person name="Alampalli S.V."/>
            <person name="Nageshan R.K."/>
            <person name="Chettiar S.T."/>
            <person name="Joshi S."/>
            <person name="Tatu U.S."/>
        </authorList>
    </citation>
    <scope>NUCLEOTIDE SEQUENCE [LARGE SCALE GENOMIC DNA]</scope>
    <source>
        <strain evidence="3">6684</strain>
    </source>
</reference>
<evidence type="ECO:0000313" key="2">
    <source>
        <dbReference type="EMBL" id="KND96978.1"/>
    </source>
</evidence>